<keyword evidence="5 7" id="KW-1133">Transmembrane helix</keyword>
<dbReference type="PROSITE" id="PS50850">
    <property type="entry name" value="MFS"/>
    <property type="match status" value="1"/>
</dbReference>
<feature type="transmembrane region" description="Helical" evidence="7">
    <location>
        <begin position="46"/>
        <end position="67"/>
    </location>
</feature>
<accession>A0A1G1T9E8</accession>
<dbReference type="Proteomes" id="UP000177506">
    <property type="component" value="Unassembled WGS sequence"/>
</dbReference>
<feature type="transmembrane region" description="Helical" evidence="7">
    <location>
        <begin position="105"/>
        <end position="123"/>
    </location>
</feature>
<feature type="transmembrane region" description="Helical" evidence="7">
    <location>
        <begin position="313"/>
        <end position="335"/>
    </location>
</feature>
<comment type="caution">
    <text evidence="9">The sequence shown here is derived from an EMBL/GenBank/DDBJ whole genome shotgun (WGS) entry which is preliminary data.</text>
</comment>
<evidence type="ECO:0000256" key="7">
    <source>
        <dbReference type="SAM" id="Phobius"/>
    </source>
</evidence>
<evidence type="ECO:0000313" key="10">
    <source>
        <dbReference type="Proteomes" id="UP000177506"/>
    </source>
</evidence>
<feature type="transmembrane region" description="Helical" evidence="7">
    <location>
        <begin position="289"/>
        <end position="307"/>
    </location>
</feature>
<feature type="transmembrane region" description="Helical" evidence="7">
    <location>
        <begin position="373"/>
        <end position="394"/>
    </location>
</feature>
<sequence length="429" mass="45439">MKYEALRAFRSRNFRLFFGGQALSLLGTWMQKTAVSWVVYAETHSKFMLGVSVFATLFPSALFSLLGGVVSDRYSRYRVLLLTQVLSMVQAGLLALAVFWQHDAVGAIIGLSAVLGIINAFDVPARQSLVYDLVEDKQSVPNAVALNSTMLNLSKLLGPAVAGFAIEQLGAAACFGLNALSFVAVIASLLALRLPAYVARPHPQAMLSELAAGFRYVRDTPGIRFIIGALGLMALLVLPFTALMPVYAKDVFRGTATTFGLLDGAIGLGGFGAALYLTSLPPSTNLSKVMTVNTFVLGVGLLLFAYTPWYWPALAFLAVGAFGMMAQTTINVTLLQTTVLPAMRGRVISLYVLTYTTALPLGSLLVGVASERIGVQATVLAEGALALLIGLLYLRNLRQTRAAAKLPGLPPGPLAPASLGPLAAPDSLL</sequence>
<dbReference type="CDD" id="cd06173">
    <property type="entry name" value="MFS_MefA_like"/>
    <property type="match status" value="1"/>
</dbReference>
<dbReference type="RefSeq" id="WP_070745606.1">
    <property type="nucleotide sequence ID" value="NZ_MDZA01000354.1"/>
</dbReference>
<dbReference type="InterPro" id="IPR010290">
    <property type="entry name" value="TM_effector"/>
</dbReference>
<dbReference type="SUPFAM" id="SSF103473">
    <property type="entry name" value="MFS general substrate transporter"/>
    <property type="match status" value="1"/>
</dbReference>
<comment type="subcellular location">
    <subcellularLocation>
        <location evidence="1">Cell membrane</location>
        <topology evidence="1">Multi-pass membrane protein</topology>
    </subcellularLocation>
</comment>
<evidence type="ECO:0000256" key="2">
    <source>
        <dbReference type="ARBA" id="ARBA00022448"/>
    </source>
</evidence>
<feature type="transmembrane region" description="Helical" evidence="7">
    <location>
        <begin position="79"/>
        <end position="99"/>
    </location>
</feature>
<feature type="transmembrane region" description="Helical" evidence="7">
    <location>
        <begin position="225"/>
        <end position="247"/>
    </location>
</feature>
<feature type="transmembrane region" description="Helical" evidence="7">
    <location>
        <begin position="144"/>
        <end position="164"/>
    </location>
</feature>
<dbReference type="OrthoDB" id="9775268at2"/>
<evidence type="ECO:0000313" key="9">
    <source>
        <dbReference type="EMBL" id="OGX87499.1"/>
    </source>
</evidence>
<evidence type="ECO:0000256" key="1">
    <source>
        <dbReference type="ARBA" id="ARBA00004651"/>
    </source>
</evidence>
<dbReference type="InterPro" id="IPR020846">
    <property type="entry name" value="MFS_dom"/>
</dbReference>
<protein>
    <submittedName>
        <fullName evidence="9">MFS transporter</fullName>
    </submittedName>
</protein>
<dbReference type="PANTHER" id="PTHR23513">
    <property type="entry name" value="INTEGRAL MEMBRANE EFFLUX PROTEIN-RELATED"/>
    <property type="match status" value="1"/>
</dbReference>
<keyword evidence="3" id="KW-1003">Cell membrane</keyword>
<dbReference type="PANTHER" id="PTHR23513:SF11">
    <property type="entry name" value="STAPHYLOFERRIN A TRANSPORTER"/>
    <property type="match status" value="1"/>
</dbReference>
<dbReference type="InterPro" id="IPR036259">
    <property type="entry name" value="MFS_trans_sf"/>
</dbReference>
<evidence type="ECO:0000256" key="3">
    <source>
        <dbReference type="ARBA" id="ARBA00022475"/>
    </source>
</evidence>
<evidence type="ECO:0000256" key="5">
    <source>
        <dbReference type="ARBA" id="ARBA00022989"/>
    </source>
</evidence>
<dbReference type="AlphaFoldDB" id="A0A1G1T9E8"/>
<keyword evidence="4 7" id="KW-0812">Transmembrane</keyword>
<feature type="transmembrane region" description="Helical" evidence="7">
    <location>
        <begin position="259"/>
        <end position="277"/>
    </location>
</feature>
<keyword evidence="10" id="KW-1185">Reference proteome</keyword>
<keyword evidence="2" id="KW-0813">Transport</keyword>
<feature type="transmembrane region" description="Helical" evidence="7">
    <location>
        <begin position="170"/>
        <end position="192"/>
    </location>
</feature>
<evidence type="ECO:0000256" key="4">
    <source>
        <dbReference type="ARBA" id="ARBA00022692"/>
    </source>
</evidence>
<dbReference type="GO" id="GO:0005886">
    <property type="term" value="C:plasma membrane"/>
    <property type="evidence" value="ECO:0007669"/>
    <property type="project" value="UniProtKB-SubCell"/>
</dbReference>
<proteinExistence type="predicted"/>
<dbReference type="Pfam" id="PF05977">
    <property type="entry name" value="MFS_3"/>
    <property type="match status" value="1"/>
</dbReference>
<evidence type="ECO:0000259" key="8">
    <source>
        <dbReference type="PROSITE" id="PS50850"/>
    </source>
</evidence>
<reference evidence="9 10" key="1">
    <citation type="submission" date="2016-08" db="EMBL/GenBank/DDBJ databases">
        <title>Hymenobacter coccineus sp. nov., Hymenobacter lapidarius sp. nov. and Hymenobacter glacialis sp. nov., isolated from Antarctic soil.</title>
        <authorList>
            <person name="Sedlacek I."/>
            <person name="Kralova S."/>
            <person name="Kyrova K."/>
            <person name="Maslanova I."/>
            <person name="Stankova E."/>
            <person name="Vrbovska V."/>
            <person name="Nemec M."/>
            <person name="Bartak M."/>
            <person name="Svec P."/>
            <person name="Busse H.-J."/>
            <person name="Pantucek R."/>
        </authorList>
    </citation>
    <scope>NUCLEOTIDE SEQUENCE [LARGE SCALE GENOMIC DNA]</scope>
    <source>
        <strain evidence="9 10">CCM 8649</strain>
    </source>
</reference>
<feature type="domain" description="Major facilitator superfamily (MFS) profile" evidence="8">
    <location>
        <begin position="1"/>
        <end position="401"/>
    </location>
</feature>
<organism evidence="9 10">
    <name type="scientific">Hymenobacter coccineus</name>
    <dbReference type="NCBI Taxonomy" id="1908235"/>
    <lineage>
        <taxon>Bacteria</taxon>
        <taxon>Pseudomonadati</taxon>
        <taxon>Bacteroidota</taxon>
        <taxon>Cytophagia</taxon>
        <taxon>Cytophagales</taxon>
        <taxon>Hymenobacteraceae</taxon>
        <taxon>Hymenobacter</taxon>
    </lineage>
</organism>
<name>A0A1G1T9E8_9BACT</name>
<dbReference type="GO" id="GO:0022857">
    <property type="term" value="F:transmembrane transporter activity"/>
    <property type="evidence" value="ECO:0007669"/>
    <property type="project" value="InterPro"/>
</dbReference>
<feature type="transmembrane region" description="Helical" evidence="7">
    <location>
        <begin position="347"/>
        <end position="367"/>
    </location>
</feature>
<dbReference type="Gene3D" id="1.20.1250.20">
    <property type="entry name" value="MFS general substrate transporter like domains"/>
    <property type="match status" value="1"/>
</dbReference>
<evidence type="ECO:0000256" key="6">
    <source>
        <dbReference type="ARBA" id="ARBA00023136"/>
    </source>
</evidence>
<keyword evidence="6 7" id="KW-0472">Membrane</keyword>
<gene>
    <name evidence="9" type="ORF">BEN49_10540</name>
</gene>
<dbReference type="EMBL" id="MDZA01000354">
    <property type="protein sequence ID" value="OGX87499.1"/>
    <property type="molecule type" value="Genomic_DNA"/>
</dbReference>